<dbReference type="Proteomes" id="UP000784294">
    <property type="component" value="Unassembled WGS sequence"/>
</dbReference>
<organism evidence="2 3">
    <name type="scientific">Protopolystoma xenopodis</name>
    <dbReference type="NCBI Taxonomy" id="117903"/>
    <lineage>
        <taxon>Eukaryota</taxon>
        <taxon>Metazoa</taxon>
        <taxon>Spiralia</taxon>
        <taxon>Lophotrochozoa</taxon>
        <taxon>Platyhelminthes</taxon>
        <taxon>Monogenea</taxon>
        <taxon>Polyopisthocotylea</taxon>
        <taxon>Polystomatidea</taxon>
        <taxon>Polystomatidae</taxon>
        <taxon>Protopolystoma</taxon>
    </lineage>
</organism>
<keyword evidence="1" id="KW-0812">Transmembrane</keyword>
<protein>
    <submittedName>
        <fullName evidence="2">Uncharacterized protein</fullName>
    </submittedName>
</protein>
<gene>
    <name evidence="2" type="ORF">PXEA_LOCUS25772</name>
</gene>
<reference evidence="2" key="1">
    <citation type="submission" date="2018-11" db="EMBL/GenBank/DDBJ databases">
        <authorList>
            <consortium name="Pathogen Informatics"/>
        </authorList>
    </citation>
    <scope>NUCLEOTIDE SEQUENCE</scope>
</reference>
<proteinExistence type="predicted"/>
<name>A0A448XAI4_9PLAT</name>
<dbReference type="EMBL" id="CAAALY010133111">
    <property type="protein sequence ID" value="VEL32332.1"/>
    <property type="molecule type" value="Genomic_DNA"/>
</dbReference>
<evidence type="ECO:0000313" key="2">
    <source>
        <dbReference type="EMBL" id="VEL32332.1"/>
    </source>
</evidence>
<accession>A0A448XAI4</accession>
<keyword evidence="3" id="KW-1185">Reference proteome</keyword>
<sequence length="83" mass="9151">MFDNKGPKLEMHAEGAIKRIGFWNCMVTCLALGLSLWGVEDVLKGMRQAAFRRDDNLRHSPGGSSLGPAEYKAVKLNSFAKVI</sequence>
<comment type="caution">
    <text evidence="2">The sequence shown here is derived from an EMBL/GenBank/DDBJ whole genome shotgun (WGS) entry which is preliminary data.</text>
</comment>
<dbReference type="AlphaFoldDB" id="A0A448XAI4"/>
<feature type="transmembrane region" description="Helical" evidence="1">
    <location>
        <begin position="20"/>
        <end position="39"/>
    </location>
</feature>
<evidence type="ECO:0000313" key="3">
    <source>
        <dbReference type="Proteomes" id="UP000784294"/>
    </source>
</evidence>
<keyword evidence="1" id="KW-0472">Membrane</keyword>
<evidence type="ECO:0000256" key="1">
    <source>
        <dbReference type="SAM" id="Phobius"/>
    </source>
</evidence>
<keyword evidence="1" id="KW-1133">Transmembrane helix</keyword>